<dbReference type="InterPro" id="IPR036188">
    <property type="entry name" value="FAD/NAD-bd_sf"/>
</dbReference>
<dbReference type="InterPro" id="IPR023753">
    <property type="entry name" value="FAD/NAD-binding_dom"/>
</dbReference>
<dbReference type="SUPFAM" id="SSF51905">
    <property type="entry name" value="FAD/NAD(P)-binding domain"/>
    <property type="match status" value="2"/>
</dbReference>
<keyword evidence="3" id="KW-0274">FAD</keyword>
<evidence type="ECO:0000256" key="1">
    <source>
        <dbReference type="ARBA" id="ARBA00005272"/>
    </source>
</evidence>
<evidence type="ECO:0000313" key="8">
    <source>
        <dbReference type="Proteomes" id="UP001501446"/>
    </source>
</evidence>
<protein>
    <submittedName>
        <fullName evidence="7">NAD(P)/FAD-dependent oxidoreductase</fullName>
    </submittedName>
</protein>
<keyword evidence="5" id="KW-0520">NAD</keyword>
<reference evidence="8" key="1">
    <citation type="journal article" date="2019" name="Int. J. Syst. Evol. Microbiol.">
        <title>The Global Catalogue of Microorganisms (GCM) 10K type strain sequencing project: providing services to taxonomists for standard genome sequencing and annotation.</title>
        <authorList>
            <consortium name="The Broad Institute Genomics Platform"/>
            <consortium name="The Broad Institute Genome Sequencing Center for Infectious Disease"/>
            <person name="Wu L."/>
            <person name="Ma J."/>
        </authorList>
    </citation>
    <scope>NUCLEOTIDE SEQUENCE [LARGE SCALE GENOMIC DNA]</scope>
    <source>
        <strain evidence="8">JCM 18958</strain>
    </source>
</reference>
<evidence type="ECO:0000256" key="3">
    <source>
        <dbReference type="ARBA" id="ARBA00022827"/>
    </source>
</evidence>
<dbReference type="PRINTS" id="PR00368">
    <property type="entry name" value="FADPNR"/>
</dbReference>
<comment type="caution">
    <text evidence="7">The sequence shown here is derived from an EMBL/GenBank/DDBJ whole genome shotgun (WGS) entry which is preliminary data.</text>
</comment>
<dbReference type="Gene3D" id="3.50.50.100">
    <property type="match status" value="1"/>
</dbReference>
<proteinExistence type="inferred from homology"/>
<dbReference type="Pfam" id="PF07992">
    <property type="entry name" value="Pyr_redox_2"/>
    <property type="match status" value="1"/>
</dbReference>
<keyword evidence="2" id="KW-0285">Flavoprotein</keyword>
<evidence type="ECO:0000313" key="7">
    <source>
        <dbReference type="EMBL" id="GAA4696442.1"/>
    </source>
</evidence>
<feature type="domain" description="FAD/NAD(P)-binding" evidence="6">
    <location>
        <begin position="14"/>
        <end position="350"/>
    </location>
</feature>
<dbReference type="PANTHER" id="PTHR43706">
    <property type="entry name" value="NADH DEHYDROGENASE"/>
    <property type="match status" value="1"/>
</dbReference>
<keyword evidence="4" id="KW-0560">Oxidoreductase</keyword>
<evidence type="ECO:0000259" key="6">
    <source>
        <dbReference type="Pfam" id="PF07992"/>
    </source>
</evidence>
<comment type="similarity">
    <text evidence="1">Belongs to the NADH dehydrogenase family.</text>
</comment>
<gene>
    <name evidence="7" type="ORF">GCM10025781_12850</name>
</gene>
<evidence type="ECO:0000256" key="2">
    <source>
        <dbReference type="ARBA" id="ARBA00022630"/>
    </source>
</evidence>
<organism evidence="7 8">
    <name type="scientific">Kocuria gwangalliensis</name>
    <dbReference type="NCBI Taxonomy" id="501592"/>
    <lineage>
        <taxon>Bacteria</taxon>
        <taxon>Bacillati</taxon>
        <taxon>Actinomycetota</taxon>
        <taxon>Actinomycetes</taxon>
        <taxon>Micrococcales</taxon>
        <taxon>Micrococcaceae</taxon>
        <taxon>Kocuria</taxon>
    </lineage>
</organism>
<accession>A0ABP8WYZ9</accession>
<dbReference type="EMBL" id="BAABLN010000014">
    <property type="protein sequence ID" value="GAA4696442.1"/>
    <property type="molecule type" value="Genomic_DNA"/>
</dbReference>
<dbReference type="Proteomes" id="UP001501446">
    <property type="component" value="Unassembled WGS sequence"/>
</dbReference>
<name>A0ABP8WYZ9_9MICC</name>
<evidence type="ECO:0000256" key="4">
    <source>
        <dbReference type="ARBA" id="ARBA00023002"/>
    </source>
</evidence>
<keyword evidence="8" id="KW-1185">Reference proteome</keyword>
<evidence type="ECO:0000256" key="5">
    <source>
        <dbReference type="ARBA" id="ARBA00023027"/>
    </source>
</evidence>
<sequence length="463" mass="50488">MGMAFNQLAKDRPRLLIVGGGYVGFTLAQRLQTRIKESGGVVTVVDPNPYMTYLPFLPEVAAGNIEARSAIVPHRQHLKDCELIGGRVESIDHANRTVSIRGIDQGPNFDLPYDEIVIAGGSMTRTFPIEGLADSAIGLKTIEEAVSLRNWVLERIEIASLTDDEHEKRKALTFVVVGGGYAGTEGLAELEDMARTAVERNDRLKVSDLRFVLVEAMDRIMPEVSKERAEQVVAQLRSRGIEVLLNTSLNSAKDQLVKLINMKDKSPAGEMYTDTLVWTAGVQASPFVKNSDLPVDERGRVRAGADLRVTGDDGPIEGAWAAGDIAAVPDLTGTGPGGFCVPNAQHAVRQAKTMAKNIIAAREGKALEDYYHENLGAVAGLGLYKGVANIRGVEFSGLPAWAAHRFYHGYAIPTIERKVRIFSEWGINMLFGRDTTGMRHVRDPRRSFKVAAGDEVDTAKARL</sequence>
<dbReference type="InterPro" id="IPR045024">
    <property type="entry name" value="NDH-2"/>
</dbReference>
<dbReference type="PANTHER" id="PTHR43706:SF45">
    <property type="entry name" value="NADH DEHYDROGENASE-LIKE PROTEIN RV1812C"/>
    <property type="match status" value="1"/>
</dbReference>